<organism evidence="2 3">
    <name type="scientific">Enterovibrio qingdaonensis</name>
    <dbReference type="NCBI Taxonomy" id="2899818"/>
    <lineage>
        <taxon>Bacteria</taxon>
        <taxon>Pseudomonadati</taxon>
        <taxon>Pseudomonadota</taxon>
        <taxon>Gammaproteobacteria</taxon>
        <taxon>Vibrionales</taxon>
        <taxon>Vibrionaceae</taxon>
        <taxon>Enterovibrio</taxon>
    </lineage>
</organism>
<dbReference type="RefSeq" id="WP_274143978.1">
    <property type="nucleotide sequence ID" value="NZ_JAJUBB010000017.1"/>
</dbReference>
<dbReference type="Gene3D" id="3.30.750.140">
    <property type="match status" value="1"/>
</dbReference>
<gene>
    <name evidence="2" type="ORF">LRP49_18910</name>
</gene>
<dbReference type="Proteomes" id="UP001149821">
    <property type="component" value="Unassembled WGS sequence"/>
</dbReference>
<sequence>MKIDNSGNINALTLSLLQSSAIKEIVKLGQAESTNSSPAGKQISQLSQLLQLINLFPSLYRVANQQGKDAPLLALLSKLVVPQNPQIAVKWLAERQPDNALIEGLKWLRQHADSDESASLKAAIQLLAEQRLQDASTKPGEHHWIFCFGQPEQSKVDVSVRKKTASTRKKSRWCVSVNLTLSNNRHLSAAAELEGQTLDLSFTTDSESLKKQLESTMPVLERQLAKHSISVNSCDVASLEPADQPTITMGLNIQV</sequence>
<keyword evidence="3" id="KW-1185">Reference proteome</keyword>
<dbReference type="InterPro" id="IPR038610">
    <property type="entry name" value="FliK-like_C_sf"/>
</dbReference>
<dbReference type="EMBL" id="JAJUBB010000017">
    <property type="protein sequence ID" value="MDD1783243.1"/>
    <property type="molecule type" value="Genomic_DNA"/>
</dbReference>
<proteinExistence type="predicted"/>
<evidence type="ECO:0000313" key="3">
    <source>
        <dbReference type="Proteomes" id="UP001149821"/>
    </source>
</evidence>
<evidence type="ECO:0000259" key="1">
    <source>
        <dbReference type="Pfam" id="PF02120"/>
    </source>
</evidence>
<comment type="caution">
    <text evidence="2">The sequence shown here is derived from an EMBL/GenBank/DDBJ whole genome shotgun (WGS) entry which is preliminary data.</text>
</comment>
<protein>
    <submittedName>
        <fullName evidence="2">Flagellar hook-length control protein FliK</fullName>
    </submittedName>
</protein>
<dbReference type="Pfam" id="PF02120">
    <property type="entry name" value="Flg_hook"/>
    <property type="match status" value="1"/>
</dbReference>
<keyword evidence="2" id="KW-0282">Flagellum</keyword>
<keyword evidence="2" id="KW-0969">Cilium</keyword>
<dbReference type="InterPro" id="IPR021136">
    <property type="entry name" value="Flagellar_hook_control-like_C"/>
</dbReference>
<reference evidence="2" key="1">
    <citation type="submission" date="2021-12" db="EMBL/GenBank/DDBJ databases">
        <title>Enterovibrio ZSDZ35 sp. nov. and Enterovibrio ZSDZ42 sp. nov., isolated from coastal seawater in Qingdao.</title>
        <authorList>
            <person name="Zhang P."/>
        </authorList>
    </citation>
    <scope>NUCLEOTIDE SEQUENCE</scope>
    <source>
        <strain evidence="2">ZSDZ35</strain>
    </source>
</reference>
<name>A0ABT5QRD4_9GAMM</name>
<keyword evidence="2" id="KW-0966">Cell projection</keyword>
<accession>A0ABT5QRD4</accession>
<evidence type="ECO:0000313" key="2">
    <source>
        <dbReference type="EMBL" id="MDD1783243.1"/>
    </source>
</evidence>
<feature type="domain" description="Flagellar hook-length control protein-like C-terminal" evidence="1">
    <location>
        <begin position="164"/>
        <end position="242"/>
    </location>
</feature>